<keyword evidence="2" id="KW-1185">Reference proteome</keyword>
<reference evidence="1 2" key="1">
    <citation type="journal article" date="2024" name="J Genomics">
        <title>Draft genome sequencing and assembly of Favolaschia claudopus CIRM-BRFM 2984 isolated from oak limbs.</title>
        <authorList>
            <person name="Navarro D."/>
            <person name="Drula E."/>
            <person name="Chaduli D."/>
            <person name="Cazenave R."/>
            <person name="Ahrendt S."/>
            <person name="Wang J."/>
            <person name="Lipzen A."/>
            <person name="Daum C."/>
            <person name="Barry K."/>
            <person name="Grigoriev I.V."/>
            <person name="Favel A."/>
            <person name="Rosso M.N."/>
            <person name="Martin F."/>
        </authorList>
    </citation>
    <scope>NUCLEOTIDE SEQUENCE [LARGE SCALE GENOMIC DNA]</scope>
    <source>
        <strain evidence="1 2">CIRM-BRFM 2984</strain>
    </source>
</reference>
<sequence>MESPPPDIDTHPFRFDSIISTPLSKTHVQIEDLRCAEALQSVKAEQRITAPTLDSIVCPILEIPVEITLEIFVHHINGLSVAHHDLPGPLVNLATAKSAGPLFLSHVCRAWRSISIYTPSFWCCVHAPSSQKKPSDWRKLLECWLPRAGNCPLYLDLAGKADPRQTALLFPAIAPYSSRWRSFTCTLQTPSSFSIDSLEGHIPLLRELSVCEGARNDEIAAVGDVSAFRDAPELRQLELQYFPPSRILIPWRQLTHLTLYGQRVCHGIDVLYQTPNLEELSVDLYRCLKSLILYLRPRPVTLNCVHKLLIPNSLGWAMDYLPYITLPNLITLNFRSESYVVGDAEALVALIVRSQCVVETVTINCHYNSALLALLGMSGIRQLILPRVTWEPTELAQLFTLIATDPTFLPHMRSLHLPHCRTVIPYIELTDMLSTRCHARDSMPRLNSFRLIRSRGAVDLMPDPTIAARLNTLMKEGLDIRIKRLSKIKSWSEDSDDSD</sequence>
<protein>
    <submittedName>
        <fullName evidence="1">F-box domain-containing protein</fullName>
    </submittedName>
</protein>
<evidence type="ECO:0000313" key="2">
    <source>
        <dbReference type="Proteomes" id="UP001362999"/>
    </source>
</evidence>
<name>A0AAW0EF71_9AGAR</name>
<dbReference type="EMBL" id="JAWWNJ010000001">
    <property type="protein sequence ID" value="KAK7063468.1"/>
    <property type="molecule type" value="Genomic_DNA"/>
</dbReference>
<accession>A0AAW0EF71</accession>
<comment type="caution">
    <text evidence="1">The sequence shown here is derived from an EMBL/GenBank/DDBJ whole genome shotgun (WGS) entry which is preliminary data.</text>
</comment>
<organism evidence="1 2">
    <name type="scientific">Favolaschia claudopus</name>
    <dbReference type="NCBI Taxonomy" id="2862362"/>
    <lineage>
        <taxon>Eukaryota</taxon>
        <taxon>Fungi</taxon>
        <taxon>Dikarya</taxon>
        <taxon>Basidiomycota</taxon>
        <taxon>Agaricomycotina</taxon>
        <taxon>Agaricomycetes</taxon>
        <taxon>Agaricomycetidae</taxon>
        <taxon>Agaricales</taxon>
        <taxon>Marasmiineae</taxon>
        <taxon>Mycenaceae</taxon>
        <taxon>Favolaschia</taxon>
    </lineage>
</organism>
<proteinExistence type="predicted"/>
<dbReference type="Proteomes" id="UP001362999">
    <property type="component" value="Unassembled WGS sequence"/>
</dbReference>
<evidence type="ECO:0000313" key="1">
    <source>
        <dbReference type="EMBL" id="KAK7063468.1"/>
    </source>
</evidence>
<dbReference type="AlphaFoldDB" id="A0AAW0EF71"/>
<gene>
    <name evidence="1" type="ORF">R3P38DRAFT_3249097</name>
</gene>